<dbReference type="AlphaFoldDB" id="I7MMA4"/>
<feature type="region of interest" description="Disordered" evidence="1">
    <location>
        <begin position="1081"/>
        <end position="1100"/>
    </location>
</feature>
<accession>I7MMA4</accession>
<sequence length="1111" mass="129345">MIEEETRLSLIKELLEIPIAVRSLQNIEKLAELTKDYGFFQTDLLNQQNGERIHQLVCQYMTYLVVNKDQSLFTLGEKGQYFYLILKGKVGMYIQRKDPTNGEIDPYNYDKIKEIPQGYAFGELSLQSDKQSIVLAKCETNCEFAVLTKNRYKNLLQIAGIKFLMSEIGFLNSLPYEKKVKEKLIKLLFTKRQAINFHRGQVVYEEGSQVGDVYLVRSGEFNKMKKIVNKPEEVEQYWQLPPDEIHVNQRSSVKANKKPPKESNVQIGLIQSQSLVGEYEIVNNLKKRQFTLMCYSQEGQLYVFSKKDFEEYMLSEEFDREYLLKRATKICQMEQEILTKNQNGTLYNHFFSFENAYKHNRIQSKSNVLDESPLPYSSKGYSSPRLKLQSSLFTSRKTSLAAEPASSLSNLQLLKQQSIGLIQVPNSPTKKYVYNSYFPSDQENLNQVEHVLQVPSLKEKKNITLENIKMYTPSYISRDSLNSPQSLNTLSPPKRKIKLQLKIKTEQNLDDQHDIQRSYNQKQNELVINQNNKIQQNQNLQSKISQNSLNQISLNQLTIGNASKSYSFSPQKINSYYQSKIVQQHGEKMNTTPSQIDQEFKPEQKIATMQTFDFLNPDIQTFSKLGTLQDEYQTQISSNKGLSNSMFPVTSEFMTNDQDTQQIRQKNKSKTELGQKQLQFLLQMQEQASKKSVQRSSFNQFDRSLKKPKTFVENGHVDPFVKMFHKRLKYNFFQQYGKVDLQNLKSHVRNDATKQLPDIDHNIPSLTDIRLLMEEYLNYKNEQEIKKINQKYIQQSSDIKKNSSIQSQFNEKQSNEEVSSLKQNAFTQRSSKDISNQLNQFIQQPNLQEDTLTAKVSQKDLKLIQDQYYSSEQNKQEIKQHHQKQHSLTTSNFQNNNEAKNKINQLENQKLEDVLQQKNSLDPLKSQKTKNQSPESRQKQIDFQKKLGYLKYITSDHKLDRKNNKQFINLGQTTSINIKSLNKLSLTDKRSSESDINLGLFTARPSLPKQIKSFSNLSGFSSKNKDILSHINPKIESKNFKSYKQEYTQDLKGQLSARQFDQNSSQKKYNLIIMSQEFQNNQGTENPISPQQQQQIQLEDSKKKRQRIIIV</sequence>
<proteinExistence type="predicted"/>
<evidence type="ECO:0000259" key="2">
    <source>
        <dbReference type="PROSITE" id="PS50042"/>
    </source>
</evidence>
<dbReference type="CDD" id="cd00038">
    <property type="entry name" value="CAP_ED"/>
    <property type="match status" value="1"/>
</dbReference>
<name>I7MMA4_TETTS</name>
<feature type="region of interest" description="Disordered" evidence="1">
    <location>
        <begin position="919"/>
        <end position="940"/>
    </location>
</feature>
<evidence type="ECO:0000313" key="4">
    <source>
        <dbReference type="Proteomes" id="UP000009168"/>
    </source>
</evidence>
<dbReference type="EMBL" id="GG662448">
    <property type="protein sequence ID" value="EAS04462.2"/>
    <property type="molecule type" value="Genomic_DNA"/>
</dbReference>
<feature type="compositionally biased region" description="Polar residues" evidence="1">
    <location>
        <begin position="1081"/>
        <end position="1090"/>
    </location>
</feature>
<dbReference type="RefSeq" id="XP_001024707.2">
    <property type="nucleotide sequence ID" value="XM_001024707.2"/>
</dbReference>
<evidence type="ECO:0000313" key="3">
    <source>
        <dbReference type="EMBL" id="EAS04462.2"/>
    </source>
</evidence>
<gene>
    <name evidence="3" type="ORF">TTHERM_00616370</name>
</gene>
<dbReference type="PROSITE" id="PS50042">
    <property type="entry name" value="CNMP_BINDING_3"/>
    <property type="match status" value="1"/>
</dbReference>
<dbReference type="InterPro" id="IPR000595">
    <property type="entry name" value="cNMP-bd_dom"/>
</dbReference>
<dbReference type="STRING" id="312017.I7MMA4"/>
<dbReference type="SUPFAM" id="SSF51206">
    <property type="entry name" value="cAMP-binding domain-like"/>
    <property type="match status" value="2"/>
</dbReference>
<dbReference type="InParanoid" id="I7MMA4"/>
<evidence type="ECO:0000256" key="1">
    <source>
        <dbReference type="SAM" id="MobiDB-lite"/>
    </source>
</evidence>
<dbReference type="InterPro" id="IPR018490">
    <property type="entry name" value="cNMP-bd_dom_sf"/>
</dbReference>
<dbReference type="KEGG" id="tet:TTHERM_00616370"/>
<protein>
    <submittedName>
        <fullName evidence="3">Cyclic nucleotide-binding domain protein</fullName>
    </submittedName>
</protein>
<dbReference type="Proteomes" id="UP000009168">
    <property type="component" value="Unassembled WGS sequence"/>
</dbReference>
<feature type="region of interest" description="Disordered" evidence="1">
    <location>
        <begin position="797"/>
        <end position="825"/>
    </location>
</feature>
<feature type="region of interest" description="Disordered" evidence="1">
    <location>
        <begin position="872"/>
        <end position="895"/>
    </location>
</feature>
<dbReference type="InterPro" id="IPR014710">
    <property type="entry name" value="RmlC-like_jellyroll"/>
</dbReference>
<reference evidence="4" key="1">
    <citation type="journal article" date="2006" name="PLoS Biol.">
        <title>Macronuclear genome sequence of the ciliate Tetrahymena thermophila, a model eukaryote.</title>
        <authorList>
            <person name="Eisen J.A."/>
            <person name="Coyne R.S."/>
            <person name="Wu M."/>
            <person name="Wu D."/>
            <person name="Thiagarajan M."/>
            <person name="Wortman J.R."/>
            <person name="Badger J.H."/>
            <person name="Ren Q."/>
            <person name="Amedeo P."/>
            <person name="Jones K.M."/>
            <person name="Tallon L.J."/>
            <person name="Delcher A.L."/>
            <person name="Salzberg S.L."/>
            <person name="Silva J.C."/>
            <person name="Haas B.J."/>
            <person name="Majoros W.H."/>
            <person name="Farzad M."/>
            <person name="Carlton J.M."/>
            <person name="Smith R.K. Jr."/>
            <person name="Garg J."/>
            <person name="Pearlman R.E."/>
            <person name="Karrer K.M."/>
            <person name="Sun L."/>
            <person name="Manning G."/>
            <person name="Elde N.C."/>
            <person name="Turkewitz A.P."/>
            <person name="Asai D.J."/>
            <person name="Wilkes D.E."/>
            <person name="Wang Y."/>
            <person name="Cai H."/>
            <person name="Collins K."/>
            <person name="Stewart B.A."/>
            <person name="Lee S.R."/>
            <person name="Wilamowska K."/>
            <person name="Weinberg Z."/>
            <person name="Ruzzo W.L."/>
            <person name="Wloga D."/>
            <person name="Gaertig J."/>
            <person name="Frankel J."/>
            <person name="Tsao C.-C."/>
            <person name="Gorovsky M.A."/>
            <person name="Keeling P.J."/>
            <person name="Waller R.F."/>
            <person name="Patron N.J."/>
            <person name="Cherry J.M."/>
            <person name="Stover N.A."/>
            <person name="Krieger C.J."/>
            <person name="del Toro C."/>
            <person name="Ryder H.F."/>
            <person name="Williamson S.C."/>
            <person name="Barbeau R.A."/>
            <person name="Hamilton E.P."/>
            <person name="Orias E."/>
        </authorList>
    </citation>
    <scope>NUCLEOTIDE SEQUENCE [LARGE SCALE GENOMIC DNA]</scope>
    <source>
        <strain evidence="4">SB210</strain>
    </source>
</reference>
<organism evidence="3 4">
    <name type="scientific">Tetrahymena thermophila (strain SB210)</name>
    <dbReference type="NCBI Taxonomy" id="312017"/>
    <lineage>
        <taxon>Eukaryota</taxon>
        <taxon>Sar</taxon>
        <taxon>Alveolata</taxon>
        <taxon>Ciliophora</taxon>
        <taxon>Intramacronucleata</taxon>
        <taxon>Oligohymenophorea</taxon>
        <taxon>Hymenostomatida</taxon>
        <taxon>Tetrahymenina</taxon>
        <taxon>Tetrahymenidae</taxon>
        <taxon>Tetrahymena</taxon>
    </lineage>
</organism>
<dbReference type="GeneID" id="7833049"/>
<keyword evidence="4" id="KW-1185">Reference proteome</keyword>
<dbReference type="OrthoDB" id="21144at2759"/>
<dbReference type="Gene3D" id="2.60.120.10">
    <property type="entry name" value="Jelly Rolls"/>
    <property type="match status" value="2"/>
</dbReference>
<feature type="domain" description="Cyclic nucleotide-binding" evidence="2">
    <location>
        <begin position="44"/>
        <end position="156"/>
    </location>
</feature>